<sequence length="121" mass="12916">MRVTMGSTEIATGACTGRDRLSQDGCSSLLPGPIDSTGSPSLPEKGQDDRDRDDRPYRDQIATEGAVAMTLENAAYRAVAFTGSAPGYAYLTEGVSESERIRSHGSGPESESECQTRNLRI</sequence>
<protein>
    <submittedName>
        <fullName evidence="2">Uncharacterized protein</fullName>
    </submittedName>
</protein>
<dbReference type="EMBL" id="NMUH01006476">
    <property type="protein sequence ID" value="MQM15345.1"/>
    <property type="molecule type" value="Genomic_DNA"/>
</dbReference>
<feature type="compositionally biased region" description="Polar residues" evidence="1">
    <location>
        <begin position="1"/>
        <end position="10"/>
    </location>
</feature>
<reference evidence="2" key="1">
    <citation type="submission" date="2017-07" db="EMBL/GenBank/DDBJ databases">
        <title>Taro Niue Genome Assembly and Annotation.</title>
        <authorList>
            <person name="Atibalentja N."/>
            <person name="Keating K."/>
            <person name="Fields C.J."/>
        </authorList>
    </citation>
    <scope>NUCLEOTIDE SEQUENCE</scope>
    <source>
        <strain evidence="2">Niue_2</strain>
        <tissue evidence="2">Leaf</tissue>
    </source>
</reference>
<keyword evidence="3" id="KW-1185">Reference proteome</keyword>
<accession>A0A843X7C3</accession>
<dbReference type="AlphaFoldDB" id="A0A843X7C3"/>
<feature type="compositionally biased region" description="Basic and acidic residues" evidence="1">
    <location>
        <begin position="45"/>
        <end position="58"/>
    </location>
</feature>
<organism evidence="2 3">
    <name type="scientific">Colocasia esculenta</name>
    <name type="common">Wild taro</name>
    <name type="synonym">Arum esculentum</name>
    <dbReference type="NCBI Taxonomy" id="4460"/>
    <lineage>
        <taxon>Eukaryota</taxon>
        <taxon>Viridiplantae</taxon>
        <taxon>Streptophyta</taxon>
        <taxon>Embryophyta</taxon>
        <taxon>Tracheophyta</taxon>
        <taxon>Spermatophyta</taxon>
        <taxon>Magnoliopsida</taxon>
        <taxon>Liliopsida</taxon>
        <taxon>Araceae</taxon>
        <taxon>Aroideae</taxon>
        <taxon>Colocasieae</taxon>
        <taxon>Colocasia</taxon>
    </lineage>
</organism>
<feature type="region of interest" description="Disordered" evidence="1">
    <location>
        <begin position="1"/>
        <end position="58"/>
    </location>
</feature>
<name>A0A843X7C3_COLES</name>
<evidence type="ECO:0000256" key="1">
    <source>
        <dbReference type="SAM" id="MobiDB-lite"/>
    </source>
</evidence>
<proteinExistence type="predicted"/>
<comment type="caution">
    <text evidence="2">The sequence shown here is derived from an EMBL/GenBank/DDBJ whole genome shotgun (WGS) entry which is preliminary data.</text>
</comment>
<evidence type="ECO:0000313" key="3">
    <source>
        <dbReference type="Proteomes" id="UP000652761"/>
    </source>
</evidence>
<evidence type="ECO:0000313" key="2">
    <source>
        <dbReference type="EMBL" id="MQM15345.1"/>
    </source>
</evidence>
<gene>
    <name evidence="2" type="ORF">Taro_048290</name>
</gene>
<dbReference type="Proteomes" id="UP000652761">
    <property type="component" value="Unassembled WGS sequence"/>
</dbReference>
<feature type="region of interest" description="Disordered" evidence="1">
    <location>
        <begin position="97"/>
        <end position="121"/>
    </location>
</feature>